<sequence length="152" mass="16564">MIPSSSPPLQTAKAKRPLLRSSPAGDDANDRRHIPRVIRNAVDGAWERPPHAGYGRPCPSRWRSPTAGRATTTSCPRCAPSPTWATSSRRPARTRGPPFGASSSTRSTPFAAGSRRFPEAELFLSIDHGKFGERVRRVQKGLLRVEVATRGV</sequence>
<organism evidence="2 3">
    <name type="scientific">Panicum miliaceum</name>
    <name type="common">Proso millet</name>
    <name type="synonym">Broomcorn millet</name>
    <dbReference type="NCBI Taxonomy" id="4540"/>
    <lineage>
        <taxon>Eukaryota</taxon>
        <taxon>Viridiplantae</taxon>
        <taxon>Streptophyta</taxon>
        <taxon>Embryophyta</taxon>
        <taxon>Tracheophyta</taxon>
        <taxon>Spermatophyta</taxon>
        <taxon>Magnoliopsida</taxon>
        <taxon>Liliopsida</taxon>
        <taxon>Poales</taxon>
        <taxon>Poaceae</taxon>
        <taxon>PACMAD clade</taxon>
        <taxon>Panicoideae</taxon>
        <taxon>Panicodae</taxon>
        <taxon>Paniceae</taxon>
        <taxon>Panicinae</taxon>
        <taxon>Panicum</taxon>
        <taxon>Panicum sect. Panicum</taxon>
    </lineage>
</organism>
<dbReference type="OrthoDB" id="686253at2759"/>
<feature type="region of interest" description="Disordered" evidence="1">
    <location>
        <begin position="1"/>
        <end position="112"/>
    </location>
</feature>
<gene>
    <name evidence="2" type="ORF">C2845_PM11G29100</name>
</gene>
<dbReference type="AlphaFoldDB" id="A0A3L6RQ71"/>
<proteinExistence type="predicted"/>
<evidence type="ECO:0000256" key="1">
    <source>
        <dbReference type="SAM" id="MobiDB-lite"/>
    </source>
</evidence>
<comment type="caution">
    <text evidence="2">The sequence shown here is derived from an EMBL/GenBank/DDBJ whole genome shotgun (WGS) entry which is preliminary data.</text>
</comment>
<evidence type="ECO:0000313" key="3">
    <source>
        <dbReference type="Proteomes" id="UP000275267"/>
    </source>
</evidence>
<keyword evidence="3" id="KW-1185">Reference proteome</keyword>
<protein>
    <submittedName>
        <fullName evidence="2">Uncharacterized protein</fullName>
    </submittedName>
</protein>
<reference evidence="3" key="1">
    <citation type="journal article" date="2019" name="Nat. Commun.">
        <title>The genome of broomcorn millet.</title>
        <authorList>
            <person name="Zou C."/>
            <person name="Miki D."/>
            <person name="Li D."/>
            <person name="Tang Q."/>
            <person name="Xiao L."/>
            <person name="Rajput S."/>
            <person name="Deng P."/>
            <person name="Jia W."/>
            <person name="Huang R."/>
            <person name="Zhang M."/>
            <person name="Sun Y."/>
            <person name="Hu J."/>
            <person name="Fu X."/>
            <person name="Schnable P.S."/>
            <person name="Li F."/>
            <person name="Zhang H."/>
            <person name="Feng B."/>
            <person name="Zhu X."/>
            <person name="Liu R."/>
            <person name="Schnable J.C."/>
            <person name="Zhu J.-K."/>
            <person name="Zhang H."/>
        </authorList>
    </citation>
    <scope>NUCLEOTIDE SEQUENCE [LARGE SCALE GENOMIC DNA]</scope>
</reference>
<accession>A0A3L6RQ71</accession>
<dbReference type="Proteomes" id="UP000275267">
    <property type="component" value="Unassembled WGS sequence"/>
</dbReference>
<dbReference type="EMBL" id="PQIB02000007">
    <property type="protein sequence ID" value="RLN07922.1"/>
    <property type="molecule type" value="Genomic_DNA"/>
</dbReference>
<name>A0A3L6RQ71_PANMI</name>
<evidence type="ECO:0000313" key="2">
    <source>
        <dbReference type="EMBL" id="RLN07922.1"/>
    </source>
</evidence>